<dbReference type="SUPFAM" id="SSF50814">
    <property type="entry name" value="Lipocalins"/>
    <property type="match status" value="1"/>
</dbReference>
<dbReference type="InterPro" id="IPR012674">
    <property type="entry name" value="Calycin"/>
</dbReference>
<dbReference type="InterPro" id="IPR000463">
    <property type="entry name" value="Fatty_acid-bd"/>
</dbReference>
<accession>R7UKX2</accession>
<dbReference type="OrthoDB" id="354351at2759"/>
<name>R7UKX2_CAPTE</name>
<evidence type="ECO:0000313" key="3">
    <source>
        <dbReference type="EnsemblMetazoa" id="CapteP221624"/>
    </source>
</evidence>
<sequence>MSTKDEELISNVGSEEKYAHKPNFSGVWQHVRSDNLDAFLKATGVNWFMRKVAVRSDPIYTIFHEDEVIRIIFSNGGTSRETVFVIDEEYDEMDWNDRPMRVKVYWDEDSLVELHEPTEWGNGTALRVTKFLRGFDLLIFVLELGDVTCRRYFRKQLATNRLPSLNE</sequence>
<evidence type="ECO:0000313" key="4">
    <source>
        <dbReference type="Proteomes" id="UP000014760"/>
    </source>
</evidence>
<dbReference type="Proteomes" id="UP000014760">
    <property type="component" value="Unassembled WGS sequence"/>
</dbReference>
<protein>
    <recommendedName>
        <fullName evidence="5">Lipocalin/cytosolic fatty-acid binding domain-containing protein</fullName>
    </recommendedName>
</protein>
<dbReference type="GO" id="GO:0008289">
    <property type="term" value="F:lipid binding"/>
    <property type="evidence" value="ECO:0007669"/>
    <property type="project" value="UniProtKB-KW"/>
</dbReference>
<comment type="similarity">
    <text evidence="1">Belongs to the calycin superfamily. Fatty-acid binding protein (FABP) family.</text>
</comment>
<keyword evidence="4" id="KW-1185">Reference proteome</keyword>
<dbReference type="OMA" id="VIRKLMW"/>
<evidence type="ECO:0000313" key="2">
    <source>
        <dbReference type="EMBL" id="ELU06753.1"/>
    </source>
</evidence>
<dbReference type="STRING" id="283909.R7UKX2"/>
<dbReference type="HOGENOM" id="CLU_1596097_0_0_1"/>
<dbReference type="PANTHER" id="PTHR11955">
    <property type="entry name" value="FATTY ACID BINDING PROTEIN"/>
    <property type="match status" value="1"/>
</dbReference>
<reference evidence="3" key="3">
    <citation type="submission" date="2015-06" db="UniProtKB">
        <authorList>
            <consortium name="EnsemblMetazoa"/>
        </authorList>
    </citation>
    <scope>IDENTIFICATION</scope>
</reference>
<dbReference type="EnsemblMetazoa" id="CapteT221624">
    <property type="protein sequence ID" value="CapteP221624"/>
    <property type="gene ID" value="CapteG221624"/>
</dbReference>
<dbReference type="InterPro" id="IPR031259">
    <property type="entry name" value="ILBP"/>
</dbReference>
<dbReference type="AlphaFoldDB" id="R7UKX2"/>
<reference evidence="4" key="1">
    <citation type="submission" date="2012-12" db="EMBL/GenBank/DDBJ databases">
        <authorList>
            <person name="Hellsten U."/>
            <person name="Grimwood J."/>
            <person name="Chapman J.A."/>
            <person name="Shapiro H."/>
            <person name="Aerts A."/>
            <person name="Otillar R.P."/>
            <person name="Terry A.Y."/>
            <person name="Boore J.L."/>
            <person name="Simakov O."/>
            <person name="Marletaz F."/>
            <person name="Cho S.-J."/>
            <person name="Edsinger-Gonzales E."/>
            <person name="Havlak P."/>
            <person name="Kuo D.-H."/>
            <person name="Larsson T."/>
            <person name="Lv J."/>
            <person name="Arendt D."/>
            <person name="Savage R."/>
            <person name="Osoegawa K."/>
            <person name="de Jong P."/>
            <person name="Lindberg D.R."/>
            <person name="Seaver E.C."/>
            <person name="Weisblat D.A."/>
            <person name="Putnam N.H."/>
            <person name="Grigoriev I.V."/>
            <person name="Rokhsar D.S."/>
        </authorList>
    </citation>
    <scope>NUCLEOTIDE SEQUENCE</scope>
    <source>
        <strain evidence="4">I ESC-2004</strain>
    </source>
</reference>
<evidence type="ECO:0008006" key="5">
    <source>
        <dbReference type="Google" id="ProtNLM"/>
    </source>
</evidence>
<dbReference type="EMBL" id="KB300427">
    <property type="protein sequence ID" value="ELU06753.1"/>
    <property type="molecule type" value="Genomic_DNA"/>
</dbReference>
<dbReference type="PRINTS" id="PR00178">
    <property type="entry name" value="FATTYACIDBP"/>
</dbReference>
<proteinExistence type="inferred from homology"/>
<organism evidence="2">
    <name type="scientific">Capitella teleta</name>
    <name type="common">Polychaete worm</name>
    <dbReference type="NCBI Taxonomy" id="283909"/>
    <lineage>
        <taxon>Eukaryota</taxon>
        <taxon>Metazoa</taxon>
        <taxon>Spiralia</taxon>
        <taxon>Lophotrochozoa</taxon>
        <taxon>Annelida</taxon>
        <taxon>Polychaeta</taxon>
        <taxon>Sedentaria</taxon>
        <taxon>Scolecida</taxon>
        <taxon>Capitellidae</taxon>
        <taxon>Capitella</taxon>
    </lineage>
</organism>
<reference evidence="2 4" key="2">
    <citation type="journal article" date="2013" name="Nature">
        <title>Insights into bilaterian evolution from three spiralian genomes.</title>
        <authorList>
            <person name="Simakov O."/>
            <person name="Marletaz F."/>
            <person name="Cho S.J."/>
            <person name="Edsinger-Gonzales E."/>
            <person name="Havlak P."/>
            <person name="Hellsten U."/>
            <person name="Kuo D.H."/>
            <person name="Larsson T."/>
            <person name="Lv J."/>
            <person name="Arendt D."/>
            <person name="Savage R."/>
            <person name="Osoegawa K."/>
            <person name="de Jong P."/>
            <person name="Grimwood J."/>
            <person name="Chapman J.A."/>
            <person name="Shapiro H."/>
            <person name="Aerts A."/>
            <person name="Otillar R.P."/>
            <person name="Terry A.Y."/>
            <person name="Boore J.L."/>
            <person name="Grigoriev I.V."/>
            <person name="Lindberg D.R."/>
            <person name="Seaver E.C."/>
            <person name="Weisblat D.A."/>
            <person name="Putnam N.H."/>
            <person name="Rokhsar D.S."/>
        </authorList>
    </citation>
    <scope>NUCLEOTIDE SEQUENCE</scope>
    <source>
        <strain evidence="2 4">I ESC-2004</strain>
    </source>
</reference>
<dbReference type="EMBL" id="AMQN01007319">
    <property type="status" value="NOT_ANNOTATED_CDS"/>
    <property type="molecule type" value="Genomic_DNA"/>
</dbReference>
<evidence type="ECO:0000256" key="1">
    <source>
        <dbReference type="ARBA" id="ARBA00008390"/>
    </source>
</evidence>
<gene>
    <name evidence="2" type="ORF">CAPTEDRAFT_221624</name>
</gene>
<dbReference type="Gene3D" id="2.40.128.20">
    <property type="match status" value="1"/>
</dbReference>
<dbReference type="CDD" id="cd00742">
    <property type="entry name" value="FABP"/>
    <property type="match status" value="1"/>
</dbReference>